<protein>
    <submittedName>
        <fullName evidence="1">Uncharacterized protein</fullName>
    </submittedName>
</protein>
<proteinExistence type="predicted"/>
<dbReference type="EMBL" id="JANBPW010005677">
    <property type="protein sequence ID" value="KAJ1932116.1"/>
    <property type="molecule type" value="Genomic_DNA"/>
</dbReference>
<feature type="non-terminal residue" evidence="1">
    <location>
        <position position="387"/>
    </location>
</feature>
<comment type="caution">
    <text evidence="1">The sequence shown here is derived from an EMBL/GenBank/DDBJ whole genome shotgun (WGS) entry which is preliminary data.</text>
</comment>
<name>A0ACC1IZM6_9FUNG</name>
<keyword evidence="2" id="KW-1185">Reference proteome</keyword>
<dbReference type="Proteomes" id="UP001150603">
    <property type="component" value="Unassembled WGS sequence"/>
</dbReference>
<sequence length="387" mass="44928">MLGIYLRGTSGSLAVRMYFINDLAMDIIMLDLAIALLAQCYETMRFLRLTFVPRFINFERNIAVHRLMGLFVVKFSLIHTVGEYKGLYEVSRSFFARNTYRWYLLERTSGWTGHVLLVLLVVMMVLSIGPIRRKHYELFRFSHQIIFVIVIPFLYIHGKERAKIHMYVSAPLALFVLDKTWRYVRRVRGLAHIEWVRFFPGQAVEVRIYGPSIKFRHGQHLRINCPSIAPLQWHPYSLTSDPADPDGYTFQLKVRGDWSLAFAQRLGAPEWFLEECRFEKARAEAEAKKSKARRNKKIKKHLPFSRSKWEDDESIAESTKMHAPHVTVHSDSNKPAYTTVRETHDMPKICIDGPYTGTLEYATNYKQVVLVAGGNGLNPMISYLYAV</sequence>
<accession>A0ACC1IZM6</accession>
<organism evidence="1 2">
    <name type="scientific">Linderina macrospora</name>
    <dbReference type="NCBI Taxonomy" id="4868"/>
    <lineage>
        <taxon>Eukaryota</taxon>
        <taxon>Fungi</taxon>
        <taxon>Fungi incertae sedis</taxon>
        <taxon>Zoopagomycota</taxon>
        <taxon>Kickxellomycotina</taxon>
        <taxon>Kickxellomycetes</taxon>
        <taxon>Kickxellales</taxon>
        <taxon>Kickxellaceae</taxon>
        <taxon>Linderina</taxon>
    </lineage>
</organism>
<reference evidence="1" key="1">
    <citation type="submission" date="2022-07" db="EMBL/GenBank/DDBJ databases">
        <title>Phylogenomic reconstructions and comparative analyses of Kickxellomycotina fungi.</title>
        <authorList>
            <person name="Reynolds N.K."/>
            <person name="Stajich J.E."/>
            <person name="Barry K."/>
            <person name="Grigoriev I.V."/>
            <person name="Crous P."/>
            <person name="Smith M.E."/>
        </authorList>
    </citation>
    <scope>NUCLEOTIDE SEQUENCE</scope>
    <source>
        <strain evidence="1">NRRL 5244</strain>
    </source>
</reference>
<evidence type="ECO:0000313" key="1">
    <source>
        <dbReference type="EMBL" id="KAJ1932116.1"/>
    </source>
</evidence>
<evidence type="ECO:0000313" key="2">
    <source>
        <dbReference type="Proteomes" id="UP001150603"/>
    </source>
</evidence>
<gene>
    <name evidence="1" type="ORF">FBU59_006479</name>
</gene>